<evidence type="ECO:0000256" key="6">
    <source>
        <dbReference type="ARBA" id="ARBA00018546"/>
    </source>
</evidence>
<dbReference type="Pfam" id="PF01841">
    <property type="entry name" value="Transglut_core"/>
    <property type="match status" value="1"/>
</dbReference>
<comment type="subcellular location">
    <subcellularLocation>
        <location evidence="3">Cytoplasm</location>
    </subcellularLocation>
</comment>
<dbReference type="GO" id="GO:0006516">
    <property type="term" value="P:glycoprotein catabolic process"/>
    <property type="evidence" value="ECO:0007669"/>
    <property type="project" value="InterPro"/>
</dbReference>
<dbReference type="Pfam" id="PF09409">
    <property type="entry name" value="PUB"/>
    <property type="match status" value="1"/>
</dbReference>
<accession>A0A9N9QDV4</accession>
<dbReference type="InterPro" id="IPR008979">
    <property type="entry name" value="Galactose-bd-like_sf"/>
</dbReference>
<comment type="function">
    <text evidence="11">Specifically deglycosylates the denatured form of N-linked glycoproteins in the cytoplasm and assists their proteasome-mediated degradation. Cleaves the beta-aspartyl-glucosamine (GlcNAc) of the glycan and the amide side chain of Asn, converting Asn to Asp. Prefers proteins containing high-mannose over those bearing complex type oligosaccharides. Can recognize misfolded proteins in the endoplasmic reticulum that are exported to the cytosol to be destroyed and deglycosylate them, while it has no activity toward native proteins. Deglycosylation is a prerequisite for subsequent proteasome-mediated degradation of some, but not all, misfolded glycoproteins.</text>
</comment>
<evidence type="ECO:0000256" key="12">
    <source>
        <dbReference type="ARBA" id="ARBA00032901"/>
    </source>
</evidence>
<evidence type="ECO:0000256" key="8">
    <source>
        <dbReference type="ARBA" id="ARBA00022723"/>
    </source>
</evidence>
<dbReference type="EMBL" id="OU892279">
    <property type="protein sequence ID" value="CAG9766301.1"/>
    <property type="molecule type" value="Genomic_DNA"/>
</dbReference>
<dbReference type="PANTHER" id="PTHR12143">
    <property type="entry name" value="PEPTIDE N-GLYCANASE PNGASE -RELATED"/>
    <property type="match status" value="1"/>
</dbReference>
<evidence type="ECO:0000256" key="4">
    <source>
        <dbReference type="ARBA" id="ARBA00009390"/>
    </source>
</evidence>
<dbReference type="Gene3D" id="1.20.58.2190">
    <property type="match status" value="1"/>
</dbReference>
<dbReference type="Gene3D" id="3.10.620.30">
    <property type="match status" value="1"/>
</dbReference>
<evidence type="ECO:0000256" key="3">
    <source>
        <dbReference type="ARBA" id="ARBA00004496"/>
    </source>
</evidence>
<sequence length="636" mass="74911">MVFDELLDKLNAQPREVSQEIVRVLMKIAENVLKDPKNTNLRVLKKSNTTIASKILRHQIGRYCLEAMGFQENSDDFLLPASTSLTRLQDLTDTLLMWKESVEIELNPDPYYMSRPSQPVPKSSPTNPVSKPIPIRPIVLPPLQSLYREPFFHHIEVQFHSALRYNNKAVQLRAKNLIPIERLEQNATERFRLIQEHVKKNKLEEPNISIQDMMIIELLQWFKTDFFVWVDSPVCENCFDTTQFSHMSTDRDLLVHTDRVEMHKCKSCSHLTPFPRYNDLNILLETRKGRCGEWANTFTLFCKAMDWDARLVLDENDHVWTEVYSIGQKRWLHCDSCENICDKPLIYETGWKKKISYVLAYSDEDIQDVTWRYSSNHKEVLKRRTRCDELKLINVIIELRKRRQATLSESKRSYLQQRLVLELVEFLMEKKPGKEENKGRESGDEIWRLARGEIKMAKEPTKFVWRIDPKQVIDNKAIVKYSAANDTYHYITGEVVKSTVKNWFDGTHNFSNITRKEEKDWKKVYLARREGTDNADISWKFEFDSNSKKQLDRVHVEFSQTTFENGNIKAQIYSGDVVEPILGNSLKTWYFAQREYIVIEAKLSGGKGDESWQHTQLFRQDLDSKDFPFCVTFYFK</sequence>
<comment type="similarity">
    <text evidence="4 13">Belongs to the transglutaminase-like superfamily. PNGase family.</text>
</comment>
<dbReference type="GO" id="GO:0046872">
    <property type="term" value="F:metal ion binding"/>
    <property type="evidence" value="ECO:0007669"/>
    <property type="project" value="UniProtKB-KW"/>
</dbReference>
<keyword evidence="16" id="KW-1185">Reference proteome</keyword>
<evidence type="ECO:0000256" key="9">
    <source>
        <dbReference type="ARBA" id="ARBA00022801"/>
    </source>
</evidence>
<dbReference type="Gene3D" id="2.60.120.1020">
    <property type="entry name" value="Peptide N glycanase, PAW domain"/>
    <property type="match status" value="1"/>
</dbReference>
<dbReference type="GO" id="GO:0005829">
    <property type="term" value="C:cytosol"/>
    <property type="evidence" value="ECO:0007669"/>
    <property type="project" value="TreeGrafter"/>
</dbReference>
<name>A0A9N9QDV4_9CUCU</name>
<dbReference type="SUPFAM" id="SSF49785">
    <property type="entry name" value="Galactose-binding domain-like"/>
    <property type="match status" value="1"/>
</dbReference>
<dbReference type="InterPro" id="IPR038680">
    <property type="entry name" value="PAW_sf"/>
</dbReference>
<organism evidence="15 16">
    <name type="scientific">Ceutorhynchus assimilis</name>
    <name type="common">cabbage seed weevil</name>
    <dbReference type="NCBI Taxonomy" id="467358"/>
    <lineage>
        <taxon>Eukaryota</taxon>
        <taxon>Metazoa</taxon>
        <taxon>Ecdysozoa</taxon>
        <taxon>Arthropoda</taxon>
        <taxon>Hexapoda</taxon>
        <taxon>Insecta</taxon>
        <taxon>Pterygota</taxon>
        <taxon>Neoptera</taxon>
        <taxon>Endopterygota</taxon>
        <taxon>Coleoptera</taxon>
        <taxon>Polyphaga</taxon>
        <taxon>Cucujiformia</taxon>
        <taxon>Curculionidae</taxon>
        <taxon>Ceutorhynchinae</taxon>
        <taxon>Ceutorhynchus</taxon>
    </lineage>
</organism>
<dbReference type="InterPro" id="IPR036339">
    <property type="entry name" value="PUB-like_dom_sf"/>
</dbReference>
<evidence type="ECO:0000256" key="1">
    <source>
        <dbReference type="ARBA" id="ARBA00001650"/>
    </source>
</evidence>
<dbReference type="SMART" id="SM00580">
    <property type="entry name" value="PUG"/>
    <property type="match status" value="1"/>
</dbReference>
<dbReference type="InterPro" id="IPR038765">
    <property type="entry name" value="Papain-like_cys_pep_sf"/>
</dbReference>
<dbReference type="Gene3D" id="2.20.25.10">
    <property type="match status" value="1"/>
</dbReference>
<gene>
    <name evidence="15" type="ORF">CEUTPL_LOCUS6888</name>
</gene>
<comment type="cofactor">
    <cofactor evidence="2">
        <name>Zn(2+)</name>
        <dbReference type="ChEBI" id="CHEBI:29105"/>
    </cofactor>
</comment>
<dbReference type="InterPro" id="IPR050883">
    <property type="entry name" value="PNGase"/>
</dbReference>
<dbReference type="GO" id="GO:0000224">
    <property type="term" value="F:peptide-N4-(N-acetyl-beta-glucosaminyl)asparagine amidase activity"/>
    <property type="evidence" value="ECO:0007669"/>
    <property type="project" value="UniProtKB-EC"/>
</dbReference>
<evidence type="ECO:0000256" key="10">
    <source>
        <dbReference type="ARBA" id="ARBA00022833"/>
    </source>
</evidence>
<dbReference type="EC" id="3.5.1.52" evidence="5"/>
<dbReference type="GO" id="GO:0005634">
    <property type="term" value="C:nucleus"/>
    <property type="evidence" value="ECO:0007669"/>
    <property type="project" value="TreeGrafter"/>
</dbReference>
<proteinExistence type="inferred from homology"/>
<keyword evidence="10" id="KW-0862">Zinc</keyword>
<dbReference type="Pfam" id="PF04721">
    <property type="entry name" value="PAW"/>
    <property type="match status" value="1"/>
</dbReference>
<keyword evidence="9" id="KW-0378">Hydrolase</keyword>
<evidence type="ECO:0000313" key="15">
    <source>
        <dbReference type="EMBL" id="CAG9766301.1"/>
    </source>
</evidence>
<dbReference type="SUPFAM" id="SSF54001">
    <property type="entry name" value="Cysteine proteinases"/>
    <property type="match status" value="1"/>
</dbReference>
<keyword evidence="7" id="KW-0963">Cytoplasm</keyword>
<dbReference type="AlphaFoldDB" id="A0A9N9QDV4"/>
<evidence type="ECO:0000256" key="13">
    <source>
        <dbReference type="PROSITE-ProRule" id="PRU00731"/>
    </source>
</evidence>
<evidence type="ECO:0000256" key="5">
    <source>
        <dbReference type="ARBA" id="ARBA00012158"/>
    </source>
</evidence>
<feature type="domain" description="PAW" evidence="14">
    <location>
        <begin position="436"/>
        <end position="636"/>
    </location>
</feature>
<dbReference type="InterPro" id="IPR018997">
    <property type="entry name" value="PUB_domain"/>
</dbReference>
<evidence type="ECO:0000313" key="16">
    <source>
        <dbReference type="Proteomes" id="UP001152799"/>
    </source>
</evidence>
<evidence type="ECO:0000256" key="2">
    <source>
        <dbReference type="ARBA" id="ARBA00001947"/>
    </source>
</evidence>
<protein>
    <recommendedName>
        <fullName evidence="6">Peptide-N(4)-(N-acetyl-beta-glucosaminyl)asparagine amidase</fullName>
        <ecNumber evidence="5">3.5.1.52</ecNumber>
    </recommendedName>
    <alternativeName>
        <fullName evidence="12">Peptide:N-glycanase</fullName>
    </alternativeName>
</protein>
<comment type="catalytic activity">
    <reaction evidence="1">
        <text>Hydrolysis of an N(4)-(acetyl-beta-D-glucosaminyl)asparagine residue in which the glucosamine residue may be further glycosylated, to yield a (substituted) N-acetyl-beta-D-glucosaminylamine and a peptide containing an aspartate residue.</text>
        <dbReference type="EC" id="3.5.1.52"/>
    </reaction>
</comment>
<dbReference type="InterPro" id="IPR002931">
    <property type="entry name" value="Transglutaminase-like"/>
</dbReference>
<evidence type="ECO:0000259" key="14">
    <source>
        <dbReference type="PROSITE" id="PS51398"/>
    </source>
</evidence>
<keyword evidence="8" id="KW-0479">Metal-binding</keyword>
<evidence type="ECO:0000256" key="7">
    <source>
        <dbReference type="ARBA" id="ARBA00022490"/>
    </source>
</evidence>
<dbReference type="SUPFAM" id="SSF143503">
    <property type="entry name" value="PUG domain-like"/>
    <property type="match status" value="1"/>
</dbReference>
<reference evidence="15" key="1">
    <citation type="submission" date="2022-01" db="EMBL/GenBank/DDBJ databases">
        <authorList>
            <person name="King R."/>
        </authorList>
    </citation>
    <scope>NUCLEOTIDE SEQUENCE</scope>
</reference>
<evidence type="ECO:0000256" key="11">
    <source>
        <dbReference type="ARBA" id="ARBA00024870"/>
    </source>
</evidence>
<dbReference type="PANTHER" id="PTHR12143:SF19">
    <property type="entry name" value="PEPTIDE-N(4)-(N-ACETYL-BETA-GLUCOSAMINYL)ASPARAGINE AMIDASE"/>
    <property type="match status" value="1"/>
</dbReference>
<dbReference type="Proteomes" id="UP001152799">
    <property type="component" value="Chromosome 3"/>
</dbReference>
<dbReference type="InterPro" id="IPR006588">
    <property type="entry name" value="Peptide_N_glycanase_PAW_dom"/>
</dbReference>
<dbReference type="SMART" id="SM00460">
    <property type="entry name" value="TGc"/>
    <property type="match status" value="1"/>
</dbReference>
<dbReference type="OrthoDB" id="409136at2759"/>
<dbReference type="PROSITE" id="PS51398">
    <property type="entry name" value="PAW"/>
    <property type="match status" value="1"/>
</dbReference>